<evidence type="ECO:0000313" key="1">
    <source>
        <dbReference type="EMBL" id="SHF54442.1"/>
    </source>
</evidence>
<evidence type="ECO:0000313" key="2">
    <source>
        <dbReference type="Proteomes" id="UP000184147"/>
    </source>
</evidence>
<protein>
    <submittedName>
        <fullName evidence="1">Uncharacterized protein</fullName>
    </submittedName>
</protein>
<gene>
    <name evidence="1" type="ORF">SAMN05444377_11211</name>
</gene>
<accession>A0A1M5CJ44</accession>
<organism evidence="1 2">
    <name type="scientific">Flavobacterium fontis</name>
    <dbReference type="NCBI Taxonomy" id="1124188"/>
    <lineage>
        <taxon>Bacteria</taxon>
        <taxon>Pseudomonadati</taxon>
        <taxon>Bacteroidota</taxon>
        <taxon>Flavobacteriia</taxon>
        <taxon>Flavobacteriales</taxon>
        <taxon>Flavobacteriaceae</taxon>
        <taxon>Flavobacterium</taxon>
    </lineage>
</organism>
<sequence>MINHPTPFVMKNAMKNMSVGTKLGLSCILILLLVYLVLSVKFLLS</sequence>
<dbReference type="Proteomes" id="UP000184147">
    <property type="component" value="Unassembled WGS sequence"/>
</dbReference>
<name>A0A1M5CJ44_9FLAO</name>
<reference evidence="1 2" key="1">
    <citation type="submission" date="2016-11" db="EMBL/GenBank/DDBJ databases">
        <authorList>
            <person name="Jaros S."/>
            <person name="Januszkiewicz K."/>
            <person name="Wedrychowicz H."/>
        </authorList>
    </citation>
    <scope>NUCLEOTIDE SEQUENCE [LARGE SCALE GENOMIC DNA]</scope>
    <source>
        <strain evidence="1 2">DSM 25660</strain>
    </source>
</reference>
<keyword evidence="2" id="KW-1185">Reference proteome</keyword>
<dbReference type="EMBL" id="FQVQ01000012">
    <property type="protein sequence ID" value="SHF54442.1"/>
    <property type="molecule type" value="Genomic_DNA"/>
</dbReference>
<proteinExistence type="predicted"/>
<dbReference type="AlphaFoldDB" id="A0A1M5CJ44"/>